<comment type="caution">
    <text evidence="3">The sequence shown here is derived from an EMBL/GenBank/DDBJ whole genome shotgun (WGS) entry which is preliminary data.</text>
</comment>
<dbReference type="PRINTS" id="PR00081">
    <property type="entry name" value="GDHRDH"/>
</dbReference>
<dbReference type="PANTHER" id="PTHR43639:SF1">
    <property type="entry name" value="SHORT-CHAIN DEHYDROGENASE_REDUCTASE FAMILY PROTEIN"/>
    <property type="match status" value="1"/>
</dbReference>
<protein>
    <submittedName>
        <fullName evidence="3">Oxidoreductase</fullName>
    </submittedName>
</protein>
<dbReference type="SUPFAM" id="SSF51735">
    <property type="entry name" value="NAD(P)-binding Rossmann-fold domains"/>
    <property type="match status" value="1"/>
</dbReference>
<accession>A0A2W5N7X8</accession>
<dbReference type="FunFam" id="3.40.50.720:FF:000084">
    <property type="entry name" value="Short-chain dehydrogenase reductase"/>
    <property type="match status" value="1"/>
</dbReference>
<evidence type="ECO:0000313" key="4">
    <source>
        <dbReference type="Proteomes" id="UP000249417"/>
    </source>
</evidence>
<dbReference type="InterPro" id="IPR002347">
    <property type="entry name" value="SDR_fam"/>
</dbReference>
<gene>
    <name evidence="3" type="ORF">DI551_01380</name>
</gene>
<dbReference type="GO" id="GO:0016491">
    <property type="term" value="F:oxidoreductase activity"/>
    <property type="evidence" value="ECO:0007669"/>
    <property type="project" value="UniProtKB-KW"/>
</dbReference>
<dbReference type="CDD" id="cd05233">
    <property type="entry name" value="SDR_c"/>
    <property type="match status" value="1"/>
</dbReference>
<keyword evidence="2" id="KW-0560">Oxidoreductase</keyword>
<evidence type="ECO:0000256" key="2">
    <source>
        <dbReference type="ARBA" id="ARBA00023002"/>
    </source>
</evidence>
<name>A0A2W5N7X8_9BACT</name>
<dbReference type="InterPro" id="IPR036291">
    <property type="entry name" value="NAD(P)-bd_dom_sf"/>
</dbReference>
<dbReference type="Pfam" id="PF13561">
    <property type="entry name" value="adh_short_C2"/>
    <property type="match status" value="1"/>
</dbReference>
<dbReference type="PRINTS" id="PR00080">
    <property type="entry name" value="SDRFAMILY"/>
</dbReference>
<proteinExistence type="inferred from homology"/>
<evidence type="ECO:0000256" key="1">
    <source>
        <dbReference type="ARBA" id="ARBA00006484"/>
    </source>
</evidence>
<reference evidence="3 4" key="1">
    <citation type="submission" date="2017-08" db="EMBL/GenBank/DDBJ databases">
        <title>Infants hospitalized years apart are colonized by the same room-sourced microbial strains.</title>
        <authorList>
            <person name="Brooks B."/>
            <person name="Olm M.R."/>
            <person name="Firek B.A."/>
            <person name="Baker R."/>
            <person name="Thomas B.C."/>
            <person name="Morowitz M.J."/>
            <person name="Banfield J.F."/>
        </authorList>
    </citation>
    <scope>NUCLEOTIDE SEQUENCE [LARGE SCALE GENOMIC DNA]</scope>
    <source>
        <strain evidence="3">S2_005_002_R2_29</strain>
    </source>
</reference>
<dbReference type="Gene3D" id="3.40.50.720">
    <property type="entry name" value="NAD(P)-binding Rossmann-like Domain"/>
    <property type="match status" value="1"/>
</dbReference>
<dbReference type="AlphaFoldDB" id="A0A2W5N7X8"/>
<dbReference type="PANTHER" id="PTHR43639">
    <property type="entry name" value="OXIDOREDUCTASE, SHORT-CHAIN DEHYDROGENASE/REDUCTASE FAMILY (AFU_ORTHOLOGUE AFUA_5G02870)"/>
    <property type="match status" value="1"/>
</dbReference>
<sequence>MKLKNKVAIVTGAARGIGAATALKLAQEGADVLLTYSKSADKAEKVANDIRALGRKAVVLKADAGEPETTSAIVDAAIKEFGKIDILVNNAGVFEAGGAVGEMNETEFEHMLSVNVRSVFTTTQAAVKHLKSGGRIINISSGLGERAIFAGASGYNMTKFAVNGLTRSWAHDLALKNITVNAVAPGPIETDMMPDGAGDMTAMKRAGKPEEVANVVAFLASDEASYVTGAIVPVDGGTNA</sequence>
<dbReference type="EMBL" id="QFQB01000004">
    <property type="protein sequence ID" value="PZQ48648.1"/>
    <property type="molecule type" value="Genomic_DNA"/>
</dbReference>
<organism evidence="3 4">
    <name type="scientific">Micavibrio aeruginosavorus</name>
    <dbReference type="NCBI Taxonomy" id="349221"/>
    <lineage>
        <taxon>Bacteria</taxon>
        <taxon>Pseudomonadati</taxon>
        <taxon>Bdellovibrionota</taxon>
        <taxon>Bdellovibrionia</taxon>
        <taxon>Bdellovibrionales</taxon>
        <taxon>Pseudobdellovibrionaceae</taxon>
        <taxon>Micavibrio</taxon>
    </lineage>
</organism>
<comment type="similarity">
    <text evidence="1">Belongs to the short-chain dehydrogenases/reductases (SDR) family.</text>
</comment>
<evidence type="ECO:0000313" key="3">
    <source>
        <dbReference type="EMBL" id="PZQ48648.1"/>
    </source>
</evidence>
<dbReference type="Proteomes" id="UP000249417">
    <property type="component" value="Unassembled WGS sequence"/>
</dbReference>